<evidence type="ECO:0000313" key="4">
    <source>
        <dbReference type="Proteomes" id="UP000250153"/>
    </source>
</evidence>
<keyword evidence="3" id="KW-1185">Reference proteome</keyword>
<gene>
    <name evidence="2" type="ORF">CPQ89_02300</name>
    <name evidence="1" type="ORF">CPS94_08640</name>
</gene>
<dbReference type="RefSeq" id="WP_112193770.1">
    <property type="nucleotide sequence ID" value="NZ_CP023565.1"/>
</dbReference>
<dbReference type="AlphaFoldDB" id="A0AAD0KZ45"/>
<evidence type="ECO:0000313" key="3">
    <source>
        <dbReference type="Proteomes" id="UP000250143"/>
    </source>
</evidence>
<evidence type="ECO:0000313" key="1">
    <source>
        <dbReference type="EMBL" id="AWZ38982.1"/>
    </source>
</evidence>
<dbReference type="EMBL" id="CP023566">
    <property type="protein sequence ID" value="AWZ39952.1"/>
    <property type="molecule type" value="Genomic_DNA"/>
</dbReference>
<accession>A0AAD0KZ45</accession>
<reference evidence="3 4" key="1">
    <citation type="submission" date="2017-09" db="EMBL/GenBank/DDBJ databases">
        <title>Predominant Lactobacillus spp. isolated from feces of mice subjected to short-term calorie restriction.</title>
        <authorList>
            <person name="Zhang C."/>
            <person name="Zhao L."/>
            <person name="Pan F."/>
        </authorList>
    </citation>
    <scope>NUCLEOTIDE SEQUENCE [LARGE SCALE GENOMIC DNA]</scope>
    <source>
        <strain evidence="2 3">CR141</strain>
        <strain evidence="1 4">CR147</strain>
    </source>
</reference>
<dbReference type="KEGG" id="lmur:CPS94_08640"/>
<dbReference type="Proteomes" id="UP000250153">
    <property type="component" value="Chromosome"/>
</dbReference>
<organism evidence="1 4">
    <name type="scientific">Ligilactobacillus murinus</name>
    <dbReference type="NCBI Taxonomy" id="1622"/>
    <lineage>
        <taxon>Bacteria</taxon>
        <taxon>Bacillati</taxon>
        <taxon>Bacillota</taxon>
        <taxon>Bacilli</taxon>
        <taxon>Lactobacillales</taxon>
        <taxon>Lactobacillaceae</taxon>
        <taxon>Ligilactobacillus</taxon>
    </lineage>
</organism>
<sequence>MEKFQNLDKMNGSFLNKVKGGFDIEKNLWNGYGYQLGWRSKWNLNHRYFKI</sequence>
<proteinExistence type="predicted"/>
<dbReference type="EMBL" id="CP023565">
    <property type="protein sequence ID" value="AWZ38982.1"/>
    <property type="molecule type" value="Genomic_DNA"/>
</dbReference>
<protein>
    <submittedName>
        <fullName evidence="1">Plantaricin NC8 alpha peptide</fullName>
    </submittedName>
</protein>
<evidence type="ECO:0000313" key="2">
    <source>
        <dbReference type="EMBL" id="AWZ39952.1"/>
    </source>
</evidence>
<dbReference type="GeneID" id="48467212"/>
<name>A0AAD0KZ45_9LACO</name>
<dbReference type="Proteomes" id="UP000250143">
    <property type="component" value="Chromosome"/>
</dbReference>